<evidence type="ECO:0000313" key="6">
    <source>
        <dbReference type="EMBL" id="MBC8600381.1"/>
    </source>
</evidence>
<gene>
    <name evidence="7" type="ORF">DWU89_01455</name>
    <name evidence="6" type="ORF">H8784_01440</name>
</gene>
<dbReference type="AlphaFoldDB" id="A0A3D8HJ52"/>
<keyword evidence="4" id="KW-0472">Membrane</keyword>
<dbReference type="Gene3D" id="3.40.50.300">
    <property type="entry name" value="P-loop containing nucleotide triphosphate hydrolases"/>
    <property type="match status" value="1"/>
</dbReference>
<sequence length="597" mass="67585">MEKIYNYYKETVTAYTRRAENLKRKIHLLGSIRLLLVAGLIAMIWLFKSEDWKVLAGIVVVFMIPFIALMVWHTRLFARKCYAEALAQLCRNELNGLDYDFSAFDGAPEKSSAEHSFSLDLDLFGDHSLFQSINRTVTYIGKEKLADWFIHPLTDKAMILKRQDAIRELEAYTQLRQHFYVTGILQPGNKNDQRLVSLLSNEAPSFINSILWKVLVWLIPAIWVVVIAGCVLNLLPASAAGILFGASFVISYLNAVQITKLHNSLDKTEQILHTYSDLIKSIEKENFRSSELTDIYKQFVNDGQTASSVIKKLSKHIGALNQRFSAIGVILNILTLRDTRMAMKLEKWKLAHGHDTERWFEALGLFDAYCSLGGFAFNHPGYIYPEIADTYFKMEGKALGHPLLRRDVCVKNDIDIEKSPWFLIITGANMAGKSTYLRTVGVNYLLSCIGAPVCAGSLTVYPAQMVTSLRTSDSLVSNESYFFAELKRLKMIIDRLQQGEKLFIILDEILKGTNSIDKQKGSLALMKQLVANQACGIIATHDLALGELEKEFPNQIKNYRFEADITNEELTFSYQLREGIAQNMNACFLMKKMGITV</sequence>
<keyword evidence="1" id="KW-0547">Nucleotide-binding</keyword>
<evidence type="ECO:0000313" key="9">
    <source>
        <dbReference type="Proteomes" id="UP000629596"/>
    </source>
</evidence>
<dbReference type="SUPFAM" id="SSF52540">
    <property type="entry name" value="P-loop containing nucleoside triphosphate hydrolases"/>
    <property type="match status" value="1"/>
</dbReference>
<dbReference type="InterPro" id="IPR000432">
    <property type="entry name" value="DNA_mismatch_repair_MutS_C"/>
</dbReference>
<accession>A0A3D8HJ52</accession>
<dbReference type="PANTHER" id="PTHR11361">
    <property type="entry name" value="DNA MISMATCH REPAIR PROTEIN MUTS FAMILY MEMBER"/>
    <property type="match status" value="1"/>
</dbReference>
<evidence type="ECO:0000259" key="5">
    <source>
        <dbReference type="SMART" id="SM00534"/>
    </source>
</evidence>
<dbReference type="Proteomes" id="UP000629596">
    <property type="component" value="Unassembled WGS sequence"/>
</dbReference>
<keyword evidence="4" id="KW-1133">Transmembrane helix</keyword>
<keyword evidence="2" id="KW-0067">ATP-binding</keyword>
<dbReference type="GO" id="GO:0006298">
    <property type="term" value="P:mismatch repair"/>
    <property type="evidence" value="ECO:0007669"/>
    <property type="project" value="InterPro"/>
</dbReference>
<dbReference type="InterPro" id="IPR027417">
    <property type="entry name" value="P-loop_NTPase"/>
</dbReference>
<comment type="caution">
    <text evidence="7">The sequence shown here is derived from an EMBL/GenBank/DDBJ whole genome shotgun (WGS) entry which is preliminary data.</text>
</comment>
<keyword evidence="3" id="KW-0238">DNA-binding</keyword>
<dbReference type="GO" id="GO:0005524">
    <property type="term" value="F:ATP binding"/>
    <property type="evidence" value="ECO:0007669"/>
    <property type="project" value="UniProtKB-KW"/>
</dbReference>
<dbReference type="EMBL" id="JACRTI010000002">
    <property type="protein sequence ID" value="MBC8600381.1"/>
    <property type="molecule type" value="Genomic_DNA"/>
</dbReference>
<keyword evidence="4" id="KW-0812">Transmembrane</keyword>
<organism evidence="7 8">
    <name type="scientific">Parabacteroides acidifaciens</name>
    <dbReference type="NCBI Taxonomy" id="2290935"/>
    <lineage>
        <taxon>Bacteria</taxon>
        <taxon>Pseudomonadati</taxon>
        <taxon>Bacteroidota</taxon>
        <taxon>Bacteroidia</taxon>
        <taxon>Bacteroidales</taxon>
        <taxon>Tannerellaceae</taxon>
        <taxon>Parabacteroides</taxon>
    </lineage>
</organism>
<protein>
    <submittedName>
        <fullName evidence="7">DNA mismatch repair protein MutS</fullName>
    </submittedName>
</protein>
<feature type="transmembrane region" description="Helical" evidence="4">
    <location>
        <begin position="26"/>
        <end position="46"/>
    </location>
</feature>
<dbReference type="Proteomes" id="UP000256321">
    <property type="component" value="Unassembled WGS sequence"/>
</dbReference>
<dbReference type="GO" id="GO:0030983">
    <property type="term" value="F:mismatched DNA binding"/>
    <property type="evidence" value="ECO:0007669"/>
    <property type="project" value="InterPro"/>
</dbReference>
<proteinExistence type="predicted"/>
<evidence type="ECO:0000256" key="2">
    <source>
        <dbReference type="ARBA" id="ARBA00022840"/>
    </source>
</evidence>
<name>A0A3D8HJ52_9BACT</name>
<evidence type="ECO:0000256" key="3">
    <source>
        <dbReference type="ARBA" id="ARBA00023125"/>
    </source>
</evidence>
<dbReference type="GO" id="GO:0140664">
    <property type="term" value="F:ATP-dependent DNA damage sensor activity"/>
    <property type="evidence" value="ECO:0007669"/>
    <property type="project" value="InterPro"/>
</dbReference>
<feature type="domain" description="DNA mismatch repair proteins mutS family" evidence="5">
    <location>
        <begin position="420"/>
        <end position="596"/>
    </location>
</feature>
<evidence type="ECO:0000313" key="7">
    <source>
        <dbReference type="EMBL" id="RDU51009.1"/>
    </source>
</evidence>
<dbReference type="InterPro" id="IPR036187">
    <property type="entry name" value="DNA_mismatch_repair_MutS_sf"/>
</dbReference>
<dbReference type="Pfam" id="PF00488">
    <property type="entry name" value="MutS_V"/>
    <property type="match status" value="1"/>
</dbReference>
<dbReference type="Pfam" id="PF05192">
    <property type="entry name" value="MutS_III"/>
    <property type="match status" value="1"/>
</dbReference>
<keyword evidence="9" id="KW-1185">Reference proteome</keyword>
<feature type="transmembrane region" description="Helical" evidence="4">
    <location>
        <begin position="234"/>
        <end position="255"/>
    </location>
</feature>
<dbReference type="SMART" id="SM00534">
    <property type="entry name" value="MUTSac"/>
    <property type="match status" value="1"/>
</dbReference>
<reference evidence="6 9" key="2">
    <citation type="submission" date="2020-08" db="EMBL/GenBank/DDBJ databases">
        <title>Genome public.</title>
        <authorList>
            <person name="Liu C."/>
            <person name="Sun Q."/>
        </authorList>
    </citation>
    <scope>NUCLEOTIDE SEQUENCE [LARGE SCALE GENOMIC DNA]</scope>
    <source>
        <strain evidence="6 9">426_9</strain>
    </source>
</reference>
<dbReference type="CDD" id="cd03283">
    <property type="entry name" value="ABC_MutS-like"/>
    <property type="match status" value="1"/>
</dbReference>
<dbReference type="InterPro" id="IPR007696">
    <property type="entry name" value="DNA_mismatch_repair_MutS_core"/>
</dbReference>
<dbReference type="RefSeq" id="WP_115497919.1">
    <property type="nucleotide sequence ID" value="NZ_JACRTI010000002.1"/>
</dbReference>
<feature type="transmembrane region" description="Helical" evidence="4">
    <location>
        <begin position="52"/>
        <end position="72"/>
    </location>
</feature>
<dbReference type="FunFam" id="3.40.50.300:FF:001552">
    <property type="entry name" value="Mismatch repair ATPase (MutS family)"/>
    <property type="match status" value="1"/>
</dbReference>
<dbReference type="EMBL" id="QREV01000002">
    <property type="protein sequence ID" value="RDU51009.1"/>
    <property type="molecule type" value="Genomic_DNA"/>
</dbReference>
<dbReference type="GO" id="GO:0005829">
    <property type="term" value="C:cytosol"/>
    <property type="evidence" value="ECO:0007669"/>
    <property type="project" value="TreeGrafter"/>
</dbReference>
<reference evidence="7 8" key="1">
    <citation type="submission" date="2018-07" db="EMBL/GenBank/DDBJ databases">
        <title>Parabacteroides acidifaciens nov. sp., isolated from human feces.</title>
        <authorList>
            <person name="Wang Y.J."/>
        </authorList>
    </citation>
    <scope>NUCLEOTIDE SEQUENCE [LARGE SCALE GENOMIC DNA]</scope>
    <source>
        <strain evidence="7 8">426-9</strain>
    </source>
</reference>
<dbReference type="Gene3D" id="1.10.1420.10">
    <property type="match status" value="1"/>
</dbReference>
<dbReference type="InterPro" id="IPR045076">
    <property type="entry name" value="MutS"/>
</dbReference>
<evidence type="ECO:0000256" key="1">
    <source>
        <dbReference type="ARBA" id="ARBA00022741"/>
    </source>
</evidence>
<dbReference type="SUPFAM" id="SSF48334">
    <property type="entry name" value="DNA repair protein MutS, domain III"/>
    <property type="match status" value="1"/>
</dbReference>
<feature type="transmembrane region" description="Helical" evidence="4">
    <location>
        <begin position="210"/>
        <end position="228"/>
    </location>
</feature>
<evidence type="ECO:0000313" key="8">
    <source>
        <dbReference type="Proteomes" id="UP000256321"/>
    </source>
</evidence>
<dbReference type="PANTHER" id="PTHR11361:SF99">
    <property type="entry name" value="DNA MISMATCH REPAIR PROTEIN"/>
    <property type="match status" value="1"/>
</dbReference>
<evidence type="ECO:0000256" key="4">
    <source>
        <dbReference type="SAM" id="Phobius"/>
    </source>
</evidence>